<name>A0A3B0RQT0_9ZZZZ</name>
<accession>A0A3B0RQT0</accession>
<sequence>MVEKVDGLEFSIDLNTNGLRAELNELSGLGQKFGRTMVRSFAGAVTSGRKFSDVLRSLALSLSRQALSAAIKPLGNAIGGLFGNLLGSANGNVFSAGQIKPFANGGVVNSPTLFPMRNGTGLMGEAGPEAILPLARGADGRLGVKSGGAGNQVNVTMNITTPDVGGFQKSQSQVAAVMARAIERGNRNR</sequence>
<organism evidence="1">
    <name type="scientific">hydrothermal vent metagenome</name>
    <dbReference type="NCBI Taxonomy" id="652676"/>
    <lineage>
        <taxon>unclassified sequences</taxon>
        <taxon>metagenomes</taxon>
        <taxon>ecological metagenomes</taxon>
    </lineage>
</organism>
<dbReference type="EMBL" id="UOEC01000131">
    <property type="protein sequence ID" value="VAV95974.1"/>
    <property type="molecule type" value="Genomic_DNA"/>
</dbReference>
<dbReference type="AlphaFoldDB" id="A0A3B0RQT0"/>
<protein>
    <submittedName>
        <fullName evidence="1">Gene Transfer Agent tail tape measure</fullName>
    </submittedName>
</protein>
<reference evidence="1" key="1">
    <citation type="submission" date="2018-06" db="EMBL/GenBank/DDBJ databases">
        <authorList>
            <person name="Zhirakovskaya E."/>
        </authorList>
    </citation>
    <scope>NUCLEOTIDE SEQUENCE</scope>
</reference>
<proteinExistence type="predicted"/>
<evidence type="ECO:0000313" key="1">
    <source>
        <dbReference type="EMBL" id="VAV95974.1"/>
    </source>
</evidence>
<gene>
    <name evidence="1" type="ORF">MNBD_ALPHA08-493</name>
</gene>